<dbReference type="Proteomes" id="UP000064007">
    <property type="component" value="Chromosome 1"/>
</dbReference>
<name>A0A0D6EXE3_9PROT</name>
<proteinExistence type="predicted"/>
<keyword evidence="2" id="KW-1185">Reference proteome</keyword>
<sequence>MKKISVLLLMIPILSCKSLMNPQEQPVNLVDRKNNIYMTTCSGLAETIGSCYQKAQNTCDKGYIVLEEKFDSSGVHRQIKFQCKT</sequence>
<gene>
    <name evidence="1" type="ORF">BN1208_1281</name>
</gene>
<dbReference type="AlphaFoldDB" id="A0A0D6EXE3"/>
<organism evidence="1 2">
    <name type="scientific">Candidatus Methylopumilus planktonicus</name>
    <dbReference type="NCBI Taxonomy" id="1581557"/>
    <lineage>
        <taxon>Bacteria</taxon>
        <taxon>Pseudomonadati</taxon>
        <taxon>Pseudomonadota</taxon>
        <taxon>Betaproteobacteria</taxon>
        <taxon>Nitrosomonadales</taxon>
        <taxon>Methylophilaceae</taxon>
        <taxon>Candidatus Methylopumilus</taxon>
    </lineage>
</organism>
<protein>
    <submittedName>
        <fullName evidence="1">Uncharacterized protein</fullName>
    </submittedName>
</protein>
<dbReference type="HOGENOM" id="CLU_2523682_0_0_4"/>
<accession>A0A0D6EXE3</accession>
<dbReference type="RefSeq" id="WP_046488915.1">
    <property type="nucleotide sequence ID" value="NZ_LN827929.1"/>
</dbReference>
<evidence type="ECO:0000313" key="2">
    <source>
        <dbReference type="Proteomes" id="UP000064007"/>
    </source>
</evidence>
<evidence type="ECO:0000313" key="1">
    <source>
        <dbReference type="EMBL" id="CEZ20161.1"/>
    </source>
</evidence>
<dbReference type="KEGG" id="mbat:BN1208_1281"/>
<dbReference type="OrthoDB" id="8538591at2"/>
<reference evidence="2" key="1">
    <citation type="submission" date="2014-12" db="EMBL/GenBank/DDBJ databases">
        <authorList>
            <person name="Salcher M.M."/>
        </authorList>
    </citation>
    <scope>NUCLEOTIDE SEQUENCE [LARGE SCALE GENOMIC DNA]</scope>
    <source>
        <strain evidence="2">MMS-10A-171</strain>
    </source>
</reference>
<dbReference type="EMBL" id="LN827929">
    <property type="protein sequence ID" value="CEZ20161.1"/>
    <property type="molecule type" value="Genomic_DNA"/>
</dbReference>